<protein>
    <recommendedName>
        <fullName evidence="3">Conjugative transposon protein TcpC</fullName>
    </recommendedName>
</protein>
<sequence>MRFMQFTPTEKATRWGFISTVGVAWLSFILVLGLALLAVLRHDQKPVDVYRDINRVAKAQFFAQNFFLVWAAGTSGADDANSSGGDTQKLSGDAQKLATMMAGPGAPTLNSNPFTVLYINTTDVQVTPENDKTEWEWTVGATIARSGSTVRTYYLVTLIEAGGSFKALQLPRPINPKDRNFTVAPHYTVGADPKSPLGTQVAGFMSAYYATDPTSEATKQPRSLGTFVTSNFTDTAIAASPYTTITVKSIMLAKGDVEIARAQPGDTVHALVTAKASASDSTFNTINAALNLTLSNNKMWLIDGFESPIKFGAVSYK</sequence>
<geneLocation type="plasmid" evidence="2">
    <name>pCBMA213_1</name>
</geneLocation>
<evidence type="ECO:0008006" key="3">
    <source>
        <dbReference type="Google" id="ProtNLM"/>
    </source>
</evidence>
<keyword evidence="1" id="KW-0472">Membrane</keyword>
<dbReference type="AlphaFoldDB" id="A0A343VR31"/>
<feature type="transmembrane region" description="Helical" evidence="1">
    <location>
        <begin position="15"/>
        <end position="40"/>
    </location>
</feature>
<keyword evidence="1" id="KW-1133">Transmembrane helix</keyword>
<proteinExistence type="predicted"/>
<organism evidence="2">
    <name type="scientific">Mycolicibacterium sp. CBMA 213</name>
    <dbReference type="NCBI Taxonomy" id="1968788"/>
    <lineage>
        <taxon>Bacteria</taxon>
        <taxon>Bacillati</taxon>
        <taxon>Actinomycetota</taxon>
        <taxon>Actinomycetes</taxon>
        <taxon>Mycobacteriales</taxon>
        <taxon>Mycobacteriaceae</taxon>
        <taxon>Mycolicibacterium</taxon>
    </lineage>
</organism>
<reference evidence="2" key="1">
    <citation type="journal article" date="2018" name="Front. Microbiol.">
        <title>Beyond the Limits: tRNA Array Units in Mycobacterium Genomes.</title>
        <authorList>
            <person name="Morgado S.M."/>
            <person name="Vicente A.C."/>
        </authorList>
    </citation>
    <scope>NUCLEOTIDE SEQUENCE</scope>
    <source>
        <strain evidence="2">CBMA 213</strain>
        <plasmid evidence="2">pCBMA213_1</plasmid>
    </source>
</reference>
<accession>A0A343VR31</accession>
<evidence type="ECO:0000313" key="2">
    <source>
        <dbReference type="EMBL" id="AVN58355.1"/>
    </source>
</evidence>
<gene>
    <name evidence="2" type="ORF">B5P44_p00060</name>
</gene>
<dbReference type="RefSeq" id="WP_155921826.1">
    <property type="nucleotide sequence ID" value="NZ_MZMR01000001.1"/>
</dbReference>
<evidence type="ECO:0000256" key="1">
    <source>
        <dbReference type="SAM" id="Phobius"/>
    </source>
</evidence>
<dbReference type="EMBL" id="MF600313">
    <property type="protein sequence ID" value="AVN58355.1"/>
    <property type="molecule type" value="Genomic_DNA"/>
</dbReference>
<keyword evidence="1" id="KW-0812">Transmembrane</keyword>
<keyword evidence="2" id="KW-0614">Plasmid</keyword>
<name>A0A343VR31_9MYCO</name>